<keyword evidence="4" id="KW-1185">Reference proteome</keyword>
<dbReference type="InterPro" id="IPR010657">
    <property type="entry name" value="ImpA_N"/>
</dbReference>
<dbReference type="Proteomes" id="UP000009374">
    <property type="component" value="Unassembled WGS sequence"/>
</dbReference>
<dbReference type="PANTHER" id="PTHR37024:SF3">
    <property type="entry name" value="TYPE VI SECRETION SYSTEM PROTEIN TSSA"/>
    <property type="match status" value="1"/>
</dbReference>
<proteinExistence type="predicted"/>
<evidence type="ECO:0000256" key="1">
    <source>
        <dbReference type="SAM" id="MobiDB-lite"/>
    </source>
</evidence>
<organism evidence="3 4">
    <name type="scientific">Leptospirillum ferrodiazotrophum</name>
    <dbReference type="NCBI Taxonomy" id="412449"/>
    <lineage>
        <taxon>Bacteria</taxon>
        <taxon>Pseudomonadati</taxon>
        <taxon>Nitrospirota</taxon>
        <taxon>Nitrospiria</taxon>
        <taxon>Nitrospirales</taxon>
        <taxon>Nitrospiraceae</taxon>
        <taxon>Leptospirillum</taxon>
    </lineage>
</organism>
<evidence type="ECO:0000313" key="3">
    <source>
        <dbReference type="EMBL" id="EES52223.1"/>
    </source>
</evidence>
<name>C6HYD8_9BACT</name>
<evidence type="ECO:0000259" key="2">
    <source>
        <dbReference type="Pfam" id="PF06812"/>
    </source>
</evidence>
<gene>
    <name evidence="3" type="ORF">UBAL3_94240014</name>
</gene>
<sequence>MTGADLGRSPIRPEAPAGDDVRDQDVFLELQAEMNRSQTVTSGASAVVDWSNVRKISESILKSRSKDLLVAAYFCVAMAKTEGPAGVVEGISLLNAMVAEHWEALFPPISRLRARRTALSWWMTQMQEILPALSSPPLSPEVMAQGVREIRELNAALGEKDPDGPSLSPLYPLVEGLPVTLPEAPPPAPSESGGTPATAPSSAPSPPDGPEKTLVISQAGDPLTTLEEISPALLSLADRLLEADPEDSRSHVLSRLILWEGIREMPSNEDGMTRIPAPPPHVLSALETLLESGAEDDVLRFLLGRQAEFPFWLDLSFRAGKILESRGPNGSGGAEALRGALRTLVARLPGIERLSFSGGERPFLSEEGRAWIAQGTMSAETDESDDGSPRSNPALSAVCSAISAGKIFEACDLFEEIRRKEPSPRGRFLLNLEFLSTVEQMGREIPVLSLANVLFEEIERVDLALWEPALAARALPILCRIYRSSGDETMRGRAEELAVRLSALDISGATRLFQNAR</sequence>
<dbReference type="EMBL" id="GG693878">
    <property type="protein sequence ID" value="EES52223.1"/>
    <property type="molecule type" value="Genomic_DNA"/>
</dbReference>
<dbReference type="PANTHER" id="PTHR37024">
    <property type="entry name" value="TYPE VI SECRETION SYSTEM DUF2094 AND IMPA-RELATED DOMAIN PROTEIN"/>
    <property type="match status" value="1"/>
</dbReference>
<evidence type="ECO:0000313" key="4">
    <source>
        <dbReference type="Proteomes" id="UP000009374"/>
    </source>
</evidence>
<accession>C6HYD8</accession>
<protein>
    <submittedName>
        <fullName evidence="3">ImpA domain protein</fullName>
    </submittedName>
</protein>
<dbReference type="NCBIfam" id="TIGR03362">
    <property type="entry name" value="VI_chp_7"/>
    <property type="match status" value="1"/>
</dbReference>
<reference evidence="3 4" key="1">
    <citation type="journal article" date="2009" name="Appl. Environ. Microbiol.">
        <title>Community genomic and proteomic analyses of chemoautotrophic iron-oxidizing "Leptospirillum rubarum" (Group II) and "Leptospirillum ferrodiazotrophum" (Group III) bacteria in acid mine drainage biofilms.</title>
        <authorList>
            <person name="Goltsman D.S."/>
            <person name="Denef V.J."/>
            <person name="Singer S.W."/>
            <person name="VerBerkmoes N.C."/>
            <person name="Lefsrud M."/>
            <person name="Mueller R.S."/>
            <person name="Dick G.J."/>
            <person name="Sun C.L."/>
            <person name="Wheeler K.E."/>
            <person name="Zemla A."/>
            <person name="Baker B.J."/>
            <person name="Hauser L."/>
            <person name="Land M."/>
            <person name="Shah M.B."/>
            <person name="Thelen M.P."/>
            <person name="Hettich R.L."/>
            <person name="Banfield J.F."/>
        </authorList>
    </citation>
    <scope>NUCLEOTIDE SEQUENCE [LARGE SCALE GENOMIC DNA]</scope>
</reference>
<dbReference type="InterPro" id="IPR017739">
    <property type="entry name" value="T6SS-assoc_VCA0119"/>
</dbReference>
<dbReference type="AlphaFoldDB" id="C6HYD8"/>
<feature type="region of interest" description="Disordered" evidence="1">
    <location>
        <begin position="178"/>
        <end position="215"/>
    </location>
</feature>
<feature type="compositionally biased region" description="Low complexity" evidence="1">
    <location>
        <begin position="190"/>
        <end position="202"/>
    </location>
</feature>
<dbReference type="Pfam" id="PF16989">
    <property type="entry name" value="T6SS_VasJ"/>
    <property type="match status" value="1"/>
</dbReference>
<dbReference type="Pfam" id="PF06812">
    <property type="entry name" value="ImpA_N"/>
    <property type="match status" value="1"/>
</dbReference>
<feature type="domain" description="ImpA N-terminal" evidence="2">
    <location>
        <begin position="9"/>
        <end position="122"/>
    </location>
</feature>